<evidence type="ECO:0000256" key="2">
    <source>
        <dbReference type="ARBA" id="ARBA00022692"/>
    </source>
</evidence>
<dbReference type="Gene3D" id="1.10.3080.10">
    <property type="entry name" value="Clc chloride channel"/>
    <property type="match status" value="1"/>
</dbReference>
<evidence type="ECO:0000313" key="7">
    <source>
        <dbReference type="Proteomes" id="UP001598138"/>
    </source>
</evidence>
<gene>
    <name evidence="6" type="ORF">U0R10_07320</name>
</gene>
<feature type="transmembrane region" description="Helical" evidence="5">
    <location>
        <begin position="243"/>
        <end position="260"/>
    </location>
</feature>
<sequence>MQSIWVKRLLIGILLSFATGSLASLFLWGLEVIASMRQPMWLYGLPLVGILFYVVRSSSWAQISTKQFIASPSATTSPVATPFILVATWVSHIVGASVGREGTAIMMGGNLSAYLSEKFQVSSEEKSIWLRAGMSAGFAAVFGTPLAGCFFGLEVGKVGKIHWPSFFACIVLAFAANFVSLHVWGTKHVLYPQVFLPPISASFWAKLAFIGLFLGLIGLIYTRLELIIFSLYGKLPIQPALKGILAGLILLGLFQISIFSESVGLGSEFLLRPFSDKFDGWEFAPTKLFATALSLSLGFKGGEATPLFLIGSHAAAGLSAYINFPIPLLAAIGFTSLYCGLAKTPITGLLLGCELFGPQAWFCYLFVTLMVIYFSGKEGIFKVQPWADYLPKPPYR</sequence>
<dbReference type="EMBL" id="JBBKXZ010000002">
    <property type="protein sequence ID" value="MFD3394424.1"/>
    <property type="molecule type" value="Genomic_DNA"/>
</dbReference>
<reference evidence="6 7" key="1">
    <citation type="submission" date="2024-03" db="EMBL/GenBank/DDBJ databases">
        <title>Aquirufa genome sequencing.</title>
        <authorList>
            <person name="Pitt A."/>
            <person name="Hahn M.W."/>
        </authorList>
    </citation>
    <scope>NUCLEOTIDE SEQUENCE [LARGE SCALE GENOMIC DNA]</scope>
    <source>
        <strain evidence="6 7">OSTEICH-129V</strain>
    </source>
</reference>
<dbReference type="InterPro" id="IPR001807">
    <property type="entry name" value="ClC"/>
</dbReference>
<feature type="transmembrane region" description="Helical" evidence="5">
    <location>
        <begin position="128"/>
        <end position="153"/>
    </location>
</feature>
<evidence type="ECO:0000256" key="3">
    <source>
        <dbReference type="ARBA" id="ARBA00022989"/>
    </source>
</evidence>
<feature type="transmembrane region" description="Helical" evidence="5">
    <location>
        <begin position="68"/>
        <end position="90"/>
    </location>
</feature>
<dbReference type="Proteomes" id="UP001598138">
    <property type="component" value="Unassembled WGS sequence"/>
</dbReference>
<keyword evidence="3 5" id="KW-1133">Transmembrane helix</keyword>
<dbReference type="PRINTS" id="PR00762">
    <property type="entry name" value="CLCHANNEL"/>
</dbReference>
<feature type="transmembrane region" description="Helical" evidence="5">
    <location>
        <begin position="203"/>
        <end position="222"/>
    </location>
</feature>
<keyword evidence="7" id="KW-1185">Reference proteome</keyword>
<dbReference type="InterPro" id="IPR050368">
    <property type="entry name" value="ClC-type_chloride_channel"/>
</dbReference>
<accession>A0ABW6DC03</accession>
<organism evidence="6 7">
    <name type="scientific">Aquirufa avitistagni</name>
    <dbReference type="NCBI Taxonomy" id="3104728"/>
    <lineage>
        <taxon>Bacteria</taxon>
        <taxon>Pseudomonadati</taxon>
        <taxon>Bacteroidota</taxon>
        <taxon>Cytophagia</taxon>
        <taxon>Cytophagales</taxon>
        <taxon>Flectobacillaceae</taxon>
        <taxon>Aquirufa</taxon>
    </lineage>
</organism>
<dbReference type="PANTHER" id="PTHR43427:SF12">
    <property type="entry name" value="CHLORIDE TRANSPORTER"/>
    <property type="match status" value="1"/>
</dbReference>
<feature type="transmembrane region" description="Helical" evidence="5">
    <location>
        <begin position="320"/>
        <end position="338"/>
    </location>
</feature>
<feature type="transmembrane region" description="Helical" evidence="5">
    <location>
        <begin position="40"/>
        <end position="56"/>
    </location>
</feature>
<comment type="caution">
    <text evidence="6">The sequence shown here is derived from an EMBL/GenBank/DDBJ whole genome shotgun (WGS) entry which is preliminary data.</text>
</comment>
<keyword evidence="2 5" id="KW-0812">Transmembrane</keyword>
<name>A0ABW6DC03_9BACT</name>
<feature type="transmembrane region" description="Helical" evidence="5">
    <location>
        <begin position="9"/>
        <end position="28"/>
    </location>
</feature>
<protein>
    <submittedName>
        <fullName evidence="6">Chloride channel protein</fullName>
    </submittedName>
</protein>
<evidence type="ECO:0000256" key="5">
    <source>
        <dbReference type="SAM" id="Phobius"/>
    </source>
</evidence>
<feature type="transmembrane region" description="Helical" evidence="5">
    <location>
        <begin position="358"/>
        <end position="376"/>
    </location>
</feature>
<keyword evidence="4 5" id="KW-0472">Membrane</keyword>
<evidence type="ECO:0000256" key="4">
    <source>
        <dbReference type="ARBA" id="ARBA00023136"/>
    </source>
</evidence>
<dbReference type="PANTHER" id="PTHR43427">
    <property type="entry name" value="CHLORIDE CHANNEL PROTEIN CLC-E"/>
    <property type="match status" value="1"/>
</dbReference>
<dbReference type="SUPFAM" id="SSF81340">
    <property type="entry name" value="Clc chloride channel"/>
    <property type="match status" value="1"/>
</dbReference>
<feature type="transmembrane region" description="Helical" evidence="5">
    <location>
        <begin position="165"/>
        <end position="183"/>
    </location>
</feature>
<comment type="subcellular location">
    <subcellularLocation>
        <location evidence="1">Membrane</location>
        <topology evidence="1">Multi-pass membrane protein</topology>
    </subcellularLocation>
</comment>
<dbReference type="InterPro" id="IPR014743">
    <property type="entry name" value="Cl-channel_core"/>
</dbReference>
<evidence type="ECO:0000313" key="6">
    <source>
        <dbReference type="EMBL" id="MFD3394424.1"/>
    </source>
</evidence>
<dbReference type="Pfam" id="PF00654">
    <property type="entry name" value="Voltage_CLC"/>
    <property type="match status" value="1"/>
</dbReference>
<dbReference type="RefSeq" id="WP_377983306.1">
    <property type="nucleotide sequence ID" value="NZ_JBBKXZ010000002.1"/>
</dbReference>
<evidence type="ECO:0000256" key="1">
    <source>
        <dbReference type="ARBA" id="ARBA00004141"/>
    </source>
</evidence>
<proteinExistence type="predicted"/>